<sequence>MFLLMSAWSETLDKPGLTIPARIGITLTFAGVGMTVTSLTDFLAFMIGYSSVFFSVRSFCLYAGVAVLCVYLCHLTLFTACLSLHGRRVYSHRHFLTCRAVKPRQELKQERASIFYRYLCGGEPPKKPSEDESLCERLPRFFIPKLVTHRAVLYVVLVVFAALLGVSVYGAVNIEQGLKFKDLVLESSYYYDFITTKDKYFPDHIPIGFNILKELDYADGKVQQRVEDLITTAKEDGNILSDFEHCWLTAFLNSAFFKNVSFPQELQSFLVQNPVFNADIITDPRNSTRILASRCSVLSGGLEMQYDQADLMVRMREVADNSPLPVIAFQKDFELFEVYLATLPATLQTVGFAVVAIVVVCCFLLPHPFMVVLTTINILMIICNIFACMYFLGITLSSITMIHLVMSVGFSVDFSAHVCSAYLMSNSFTRKERAIDAITHAASPILNGGLSSLVGVLLLSTSETYIFSTFFKIMSFVLLFGILNSVIFLPAMLTLFGPEKQATIQPMNSEGHEKSNGMVPGSVFTNGTATGSLKSNGLVNRPFVIGGATAENGGDNPGIRGLCNGTVYMIEVDSKYTAEIKSCNGIMLVAETDRKTTTLFNGTIHPVGSASNTTESAKCNGTVPMAEADNTTDGTPCIGTVPMAKADNTTNGTPCIGTVPMAKADNTTNGTPCNGTVYVGGSDNIMAKRTPSNGTVDVIDTDSNRTQGTPTIGTLQVAETNDNGTQGTQCSGTVGLTQGTETLHVTEADCNATKEMTCAGNAGADITAKRTPSNGTDDVIESDSNGTQETPSIGTLQVAEEADSNATKEIPCAGIAGSDSSTVNGPQHTRQVPATQLHGDTASRTAPCTDHTPKTTTENDSSITKQSQLAPRLQKVRGSVETFERERSKAREWRAQQQQNMSKRLIRMRLSSKVTPQTNETMSGRNDKVQDKGVKLTVLPQ</sequence>
<dbReference type="InterPro" id="IPR000731">
    <property type="entry name" value="SSD"/>
</dbReference>
<feature type="transmembrane region" description="Helical" evidence="3">
    <location>
        <begin position="399"/>
        <end position="424"/>
    </location>
</feature>
<organism evidence="5 6">
    <name type="scientific">Littorina saxatilis</name>
    <dbReference type="NCBI Taxonomy" id="31220"/>
    <lineage>
        <taxon>Eukaryota</taxon>
        <taxon>Metazoa</taxon>
        <taxon>Spiralia</taxon>
        <taxon>Lophotrochozoa</taxon>
        <taxon>Mollusca</taxon>
        <taxon>Gastropoda</taxon>
        <taxon>Caenogastropoda</taxon>
        <taxon>Littorinimorpha</taxon>
        <taxon>Littorinoidea</taxon>
        <taxon>Littorinidae</taxon>
        <taxon>Littorina</taxon>
    </lineage>
</organism>
<feature type="region of interest" description="Disordered" evidence="2">
    <location>
        <begin position="834"/>
        <end position="880"/>
    </location>
</feature>
<feature type="transmembrane region" description="Helical" evidence="3">
    <location>
        <begin position="61"/>
        <end position="84"/>
    </location>
</feature>
<dbReference type="InterPro" id="IPR051697">
    <property type="entry name" value="Patched_domain-protein"/>
</dbReference>
<evidence type="ECO:0000256" key="2">
    <source>
        <dbReference type="SAM" id="MobiDB-lite"/>
    </source>
</evidence>
<gene>
    <name evidence="5" type="ORF">V1264_023736</name>
</gene>
<feature type="region of interest" description="Disordered" evidence="2">
    <location>
        <begin position="765"/>
        <end position="792"/>
    </location>
</feature>
<dbReference type="PANTHER" id="PTHR10796">
    <property type="entry name" value="PATCHED-RELATED"/>
    <property type="match status" value="1"/>
</dbReference>
<evidence type="ECO:0000313" key="6">
    <source>
        <dbReference type="Proteomes" id="UP001374579"/>
    </source>
</evidence>
<feature type="compositionally biased region" description="Polar residues" evidence="2">
    <location>
        <begin position="770"/>
        <end position="792"/>
    </location>
</feature>
<keyword evidence="6" id="KW-1185">Reference proteome</keyword>
<dbReference type="PANTHER" id="PTHR10796:SF92">
    <property type="entry name" value="PATCHED-RELATED, ISOFORM A"/>
    <property type="match status" value="1"/>
</dbReference>
<feature type="transmembrane region" description="Helical" evidence="3">
    <location>
        <begin position="473"/>
        <end position="497"/>
    </location>
</feature>
<feature type="transmembrane region" description="Helical" evidence="3">
    <location>
        <begin position="151"/>
        <end position="172"/>
    </location>
</feature>
<dbReference type="Gene3D" id="1.20.1640.10">
    <property type="entry name" value="Multidrug efflux transporter AcrB transmembrane domain"/>
    <property type="match status" value="1"/>
</dbReference>
<reference evidence="5 6" key="1">
    <citation type="submission" date="2024-02" db="EMBL/GenBank/DDBJ databases">
        <title>Chromosome-scale genome assembly of the rough periwinkle Littorina saxatilis.</title>
        <authorList>
            <person name="De Jode A."/>
            <person name="Faria R."/>
            <person name="Formenti G."/>
            <person name="Sims Y."/>
            <person name="Smith T.P."/>
            <person name="Tracey A."/>
            <person name="Wood J.M.D."/>
            <person name="Zagrodzka Z.B."/>
            <person name="Johannesson K."/>
            <person name="Butlin R.K."/>
            <person name="Leder E.H."/>
        </authorList>
    </citation>
    <scope>NUCLEOTIDE SEQUENCE [LARGE SCALE GENOMIC DNA]</scope>
    <source>
        <strain evidence="5">Snail1</strain>
        <tissue evidence="5">Muscle</tissue>
    </source>
</reference>
<comment type="caution">
    <text evidence="5">The sequence shown here is derived from an EMBL/GenBank/DDBJ whole genome shotgun (WGS) entry which is preliminary data.</text>
</comment>
<feature type="domain" description="SSD" evidence="4">
    <location>
        <begin position="1"/>
        <end position="84"/>
    </location>
</feature>
<feature type="compositionally biased region" description="Basic and acidic residues" evidence="2">
    <location>
        <begin position="925"/>
        <end position="934"/>
    </location>
</feature>
<name>A0AAN9B7W3_9CAEN</name>
<dbReference type="InterPro" id="IPR053958">
    <property type="entry name" value="HMGCR/SNAP/NPC1-like_SSD"/>
</dbReference>
<feature type="region of interest" description="Disordered" evidence="2">
    <location>
        <begin position="912"/>
        <end position="941"/>
    </location>
</feature>
<evidence type="ECO:0000256" key="1">
    <source>
        <dbReference type="ARBA" id="ARBA00005585"/>
    </source>
</evidence>
<dbReference type="PROSITE" id="PS50156">
    <property type="entry name" value="SSD"/>
    <property type="match status" value="1"/>
</dbReference>
<keyword evidence="3" id="KW-0812">Transmembrane</keyword>
<feature type="compositionally biased region" description="Polar residues" evidence="2">
    <location>
        <begin position="912"/>
        <end position="924"/>
    </location>
</feature>
<feature type="transmembrane region" description="Helical" evidence="3">
    <location>
        <begin position="445"/>
        <end position="467"/>
    </location>
</feature>
<proteinExistence type="inferred from homology"/>
<keyword evidence="3" id="KW-1133">Transmembrane helix</keyword>
<protein>
    <recommendedName>
        <fullName evidence="4">SSD domain-containing protein</fullName>
    </recommendedName>
</protein>
<keyword evidence="3" id="KW-0472">Membrane</keyword>
<feature type="compositionally biased region" description="Polar residues" evidence="2">
    <location>
        <begin position="854"/>
        <end position="869"/>
    </location>
</feature>
<comment type="similarity">
    <text evidence="1">Belongs to the patched family.</text>
</comment>
<evidence type="ECO:0000259" key="4">
    <source>
        <dbReference type="PROSITE" id="PS50156"/>
    </source>
</evidence>
<accession>A0AAN9B7W3</accession>
<dbReference type="AlphaFoldDB" id="A0AAN9B7W3"/>
<dbReference type="SUPFAM" id="SSF82866">
    <property type="entry name" value="Multidrug efflux transporter AcrB transmembrane domain"/>
    <property type="match status" value="2"/>
</dbReference>
<dbReference type="EMBL" id="JBAMIC010000011">
    <property type="protein sequence ID" value="KAK7100868.1"/>
    <property type="molecule type" value="Genomic_DNA"/>
</dbReference>
<dbReference type="Pfam" id="PF12349">
    <property type="entry name" value="Sterol-sensing"/>
    <property type="match status" value="1"/>
</dbReference>
<dbReference type="Proteomes" id="UP001374579">
    <property type="component" value="Unassembled WGS sequence"/>
</dbReference>
<evidence type="ECO:0000256" key="3">
    <source>
        <dbReference type="SAM" id="Phobius"/>
    </source>
</evidence>
<feature type="transmembrane region" description="Helical" evidence="3">
    <location>
        <begin position="345"/>
        <end position="365"/>
    </location>
</feature>
<dbReference type="GO" id="GO:0016020">
    <property type="term" value="C:membrane"/>
    <property type="evidence" value="ECO:0007669"/>
    <property type="project" value="TreeGrafter"/>
</dbReference>
<evidence type="ECO:0000313" key="5">
    <source>
        <dbReference type="EMBL" id="KAK7100868.1"/>
    </source>
</evidence>
<feature type="transmembrane region" description="Helical" evidence="3">
    <location>
        <begin position="372"/>
        <end position="393"/>
    </location>
</feature>
<feature type="transmembrane region" description="Helical" evidence="3">
    <location>
        <begin position="21"/>
        <end position="49"/>
    </location>
</feature>